<protein>
    <recommendedName>
        <fullName evidence="2">Phytanoyl-CoA dioxygenase</fullName>
    </recommendedName>
</protein>
<gene>
    <name evidence="1" type="ORF">ASEP1449_LOCUS5964</name>
</gene>
<accession>A0A7S2XL36</accession>
<dbReference type="Gene3D" id="2.60.120.330">
    <property type="entry name" value="B-lactam Antibiotic, Isopenicillin N Synthase, Chain"/>
    <property type="match status" value="1"/>
</dbReference>
<dbReference type="EMBL" id="HBHQ01008856">
    <property type="protein sequence ID" value="CAD9814139.1"/>
    <property type="molecule type" value="Transcribed_RNA"/>
</dbReference>
<organism evidence="1">
    <name type="scientific">Attheya septentrionalis</name>
    <dbReference type="NCBI Taxonomy" id="420275"/>
    <lineage>
        <taxon>Eukaryota</taxon>
        <taxon>Sar</taxon>
        <taxon>Stramenopiles</taxon>
        <taxon>Ochrophyta</taxon>
        <taxon>Bacillariophyta</taxon>
        <taxon>Coscinodiscophyceae</taxon>
        <taxon>Chaetocerotophycidae</taxon>
        <taxon>Chaetocerotales</taxon>
        <taxon>Attheyaceae</taxon>
        <taxon>Attheya</taxon>
    </lineage>
</organism>
<evidence type="ECO:0008006" key="2">
    <source>
        <dbReference type="Google" id="ProtNLM"/>
    </source>
</evidence>
<dbReference type="InterPro" id="IPR027443">
    <property type="entry name" value="IPNS-like_sf"/>
</dbReference>
<dbReference type="PANTHER" id="PTHR31630:SF8">
    <property type="entry name" value="JMJC DOMAIN-CONTAINING PROTEIN"/>
    <property type="match status" value="1"/>
</dbReference>
<evidence type="ECO:0000313" key="1">
    <source>
        <dbReference type="EMBL" id="CAD9814139.1"/>
    </source>
</evidence>
<name>A0A7S2XL36_9STRA</name>
<sequence>MMALTKEQVETFRRDGVLVVDNILDPDEVRGALDGLSETLGRYGVDTNNLSETAHHLANLSSTNGSGGVLDLFYPPWKCKVATNANLFHVTSQLWEASFCHDGESQESITGEEIDKWHPFGPFDPLRGFMYMDRIGYRLPTVLSQEIGQQLEDPNKKKSRSRPLQRSLTPHLDCCPETLYSLENKSKWRPIQCFVSLTDNVEPNTGGFEAVPGFHRKFDEWARHRPPTTMTKKIKPGERVSVSYPAACVGEYTHIRPKEDCSIMERVQHIPVKAGSAVFWDNRIPHANAYRNDGQDARAVVYCSFLPVVPLNQIFVERQLEDWKSRRKPRDQWIEIQDDSSGVEGTPPEANILCKDIEEQHEFSDLGRKLMGIDRW</sequence>
<dbReference type="Pfam" id="PF07350">
    <property type="entry name" value="Gig2-like"/>
    <property type="match status" value="1"/>
</dbReference>
<dbReference type="PANTHER" id="PTHR31630">
    <property type="entry name" value="PHYTANOYL-COA DIOXYGENASE-RELATED-RELATED"/>
    <property type="match status" value="1"/>
</dbReference>
<proteinExistence type="predicted"/>
<dbReference type="InterPro" id="IPR010856">
    <property type="entry name" value="Gig2-like"/>
</dbReference>
<reference evidence="1" key="1">
    <citation type="submission" date="2021-01" db="EMBL/GenBank/DDBJ databases">
        <authorList>
            <person name="Corre E."/>
            <person name="Pelletier E."/>
            <person name="Niang G."/>
            <person name="Scheremetjew M."/>
            <person name="Finn R."/>
            <person name="Kale V."/>
            <person name="Holt S."/>
            <person name="Cochrane G."/>
            <person name="Meng A."/>
            <person name="Brown T."/>
            <person name="Cohen L."/>
        </authorList>
    </citation>
    <scope>NUCLEOTIDE SEQUENCE</scope>
    <source>
        <strain evidence="1">CCMP2084</strain>
    </source>
</reference>
<dbReference type="Gene3D" id="2.60.120.620">
    <property type="entry name" value="q2cbj1_9rhob like domain"/>
    <property type="match status" value="1"/>
</dbReference>
<dbReference type="SUPFAM" id="SSF51197">
    <property type="entry name" value="Clavaminate synthase-like"/>
    <property type="match status" value="1"/>
</dbReference>
<dbReference type="AlphaFoldDB" id="A0A7S2XL36"/>